<evidence type="ECO:0000313" key="2">
    <source>
        <dbReference type="EMBL" id="CAJ0930836.1"/>
    </source>
</evidence>
<name>A0ABN9L1N7_9NEOB</name>
<keyword evidence="1" id="KW-0472">Membrane</keyword>
<dbReference type="Proteomes" id="UP001176940">
    <property type="component" value="Unassembled WGS sequence"/>
</dbReference>
<protein>
    <submittedName>
        <fullName evidence="2">Uncharacterized protein</fullName>
    </submittedName>
</protein>
<organism evidence="2 3">
    <name type="scientific">Ranitomeya imitator</name>
    <name type="common">mimic poison frog</name>
    <dbReference type="NCBI Taxonomy" id="111125"/>
    <lineage>
        <taxon>Eukaryota</taxon>
        <taxon>Metazoa</taxon>
        <taxon>Chordata</taxon>
        <taxon>Craniata</taxon>
        <taxon>Vertebrata</taxon>
        <taxon>Euteleostomi</taxon>
        <taxon>Amphibia</taxon>
        <taxon>Batrachia</taxon>
        <taxon>Anura</taxon>
        <taxon>Neobatrachia</taxon>
        <taxon>Hyloidea</taxon>
        <taxon>Dendrobatidae</taxon>
        <taxon>Dendrobatinae</taxon>
        <taxon>Ranitomeya</taxon>
    </lineage>
</organism>
<keyword evidence="1" id="KW-1133">Transmembrane helix</keyword>
<proteinExistence type="predicted"/>
<keyword evidence="1" id="KW-0812">Transmembrane</keyword>
<feature type="transmembrane region" description="Helical" evidence="1">
    <location>
        <begin position="55"/>
        <end position="72"/>
    </location>
</feature>
<keyword evidence="3" id="KW-1185">Reference proteome</keyword>
<comment type="caution">
    <text evidence="2">The sequence shown here is derived from an EMBL/GenBank/DDBJ whole genome shotgun (WGS) entry which is preliminary data.</text>
</comment>
<evidence type="ECO:0000256" key="1">
    <source>
        <dbReference type="SAM" id="Phobius"/>
    </source>
</evidence>
<gene>
    <name evidence="2" type="ORF">RIMI_LOCUS4492993</name>
</gene>
<dbReference type="EMBL" id="CAUEEQ010007246">
    <property type="protein sequence ID" value="CAJ0930836.1"/>
    <property type="molecule type" value="Genomic_DNA"/>
</dbReference>
<evidence type="ECO:0000313" key="3">
    <source>
        <dbReference type="Proteomes" id="UP001176940"/>
    </source>
</evidence>
<reference evidence="2" key="1">
    <citation type="submission" date="2023-07" db="EMBL/GenBank/DDBJ databases">
        <authorList>
            <person name="Stuckert A."/>
        </authorList>
    </citation>
    <scope>NUCLEOTIDE SEQUENCE</scope>
</reference>
<sequence>MTLAELSLQTSSESWTPSILNEACKVIYKLVRLDCFSTYWNVNSTMYYHQPCEKILFMILVDLLVLISALHVDLRMFYDMLGYCY</sequence>
<accession>A0ABN9L1N7</accession>